<evidence type="ECO:0000256" key="23">
    <source>
        <dbReference type="ARBA" id="ARBA00080244"/>
    </source>
</evidence>
<feature type="transmembrane region" description="Helical" evidence="27">
    <location>
        <begin position="401"/>
        <end position="418"/>
    </location>
</feature>
<evidence type="ECO:0000256" key="7">
    <source>
        <dbReference type="ARBA" id="ARBA00022692"/>
    </source>
</evidence>
<evidence type="ECO:0000256" key="27">
    <source>
        <dbReference type="SAM" id="Phobius"/>
    </source>
</evidence>
<dbReference type="AlphaFoldDB" id="A0A7J7J3Z4"/>
<evidence type="ECO:0000256" key="18">
    <source>
        <dbReference type="ARBA" id="ARBA00051403"/>
    </source>
</evidence>
<comment type="catalytic activity">
    <reaction evidence="16">
        <text>L-aspartate(out) = L-aspartate(in)</text>
        <dbReference type="Rhea" id="RHEA:66332"/>
        <dbReference type="ChEBI" id="CHEBI:29991"/>
    </reaction>
    <physiologicalReaction direction="left-to-right" evidence="16">
        <dbReference type="Rhea" id="RHEA:66333"/>
    </physiologicalReaction>
</comment>
<dbReference type="FunFam" id="1.20.1250.20:FF:000067">
    <property type="entry name" value="sialin isoform X2"/>
    <property type="match status" value="1"/>
</dbReference>
<feature type="transmembrane region" description="Helical" evidence="27">
    <location>
        <begin position="173"/>
        <end position="191"/>
    </location>
</feature>
<evidence type="ECO:0000256" key="6">
    <source>
        <dbReference type="ARBA" id="ARBA00022475"/>
    </source>
</evidence>
<evidence type="ECO:0000256" key="11">
    <source>
        <dbReference type="ARBA" id="ARBA00023136"/>
    </source>
</evidence>
<comment type="catalytic activity">
    <reaction evidence="15">
        <text>2 nitrate(out) + H(+)(out) = 2 nitrate(in) + H(+)(in)</text>
        <dbReference type="Rhea" id="RHEA:71539"/>
        <dbReference type="ChEBI" id="CHEBI:15378"/>
        <dbReference type="ChEBI" id="CHEBI:17632"/>
    </reaction>
    <physiologicalReaction direction="left-to-right" evidence="15">
        <dbReference type="Rhea" id="RHEA:71540"/>
    </physiologicalReaction>
</comment>
<keyword evidence="6" id="KW-1003">Cell membrane</keyword>
<dbReference type="PANTHER" id="PTHR11662:SF399">
    <property type="entry name" value="FI19708P1-RELATED"/>
    <property type="match status" value="1"/>
</dbReference>
<keyword evidence="5" id="KW-0813">Transport</keyword>
<dbReference type="Pfam" id="PF07690">
    <property type="entry name" value="MFS_1"/>
    <property type="match status" value="1"/>
</dbReference>
<evidence type="ECO:0000256" key="19">
    <source>
        <dbReference type="ARBA" id="ARBA00051447"/>
    </source>
</evidence>
<dbReference type="GO" id="GO:0016324">
    <property type="term" value="C:apical plasma membrane"/>
    <property type="evidence" value="ECO:0007669"/>
    <property type="project" value="TreeGrafter"/>
</dbReference>
<keyword evidence="11 27" id="KW-0472">Membrane</keyword>
<keyword evidence="7 27" id="KW-0812">Transmembrane</keyword>
<comment type="caution">
    <text evidence="29">The sequence shown here is derived from an EMBL/GenBank/DDBJ whole genome shotgun (WGS) entry which is preliminary data.</text>
</comment>
<keyword evidence="14" id="KW-0968">Cytoplasmic vesicle</keyword>
<evidence type="ECO:0000256" key="26">
    <source>
        <dbReference type="SAM" id="MobiDB-lite"/>
    </source>
</evidence>
<evidence type="ECO:0000256" key="17">
    <source>
        <dbReference type="ARBA" id="ARBA00050625"/>
    </source>
</evidence>
<evidence type="ECO:0000256" key="24">
    <source>
        <dbReference type="ARBA" id="ARBA00081195"/>
    </source>
</evidence>
<evidence type="ECO:0000256" key="21">
    <source>
        <dbReference type="ARBA" id="ARBA00056891"/>
    </source>
</evidence>
<dbReference type="FunFam" id="1.20.1250.20:FF:000003">
    <property type="entry name" value="Solute carrier family 17 member 3"/>
    <property type="match status" value="1"/>
</dbReference>
<dbReference type="PROSITE" id="PS50850">
    <property type="entry name" value="MFS"/>
    <property type="match status" value="1"/>
</dbReference>
<evidence type="ECO:0000256" key="9">
    <source>
        <dbReference type="ARBA" id="ARBA00022989"/>
    </source>
</evidence>
<feature type="domain" description="Major facilitator superfamily (MFS) profile" evidence="28">
    <location>
        <begin position="12"/>
        <end position="462"/>
    </location>
</feature>
<dbReference type="InterPro" id="IPR020846">
    <property type="entry name" value="MFS_dom"/>
</dbReference>
<comment type="catalytic activity">
    <reaction evidence="18">
        <text>N-acetyl-L-aspartyl-L-glutamate(out) = N-acetyl-L-aspartyl-L-glutamate(in)</text>
        <dbReference type="Rhea" id="RHEA:72599"/>
        <dbReference type="ChEBI" id="CHEBI:76931"/>
    </reaction>
    <physiologicalReaction direction="left-to-right" evidence="18">
        <dbReference type="Rhea" id="RHEA:72600"/>
    </physiologicalReaction>
</comment>
<keyword evidence="13" id="KW-0458">Lysosome</keyword>
<evidence type="ECO:0000256" key="13">
    <source>
        <dbReference type="ARBA" id="ARBA00023228"/>
    </source>
</evidence>
<dbReference type="GO" id="GO:0015293">
    <property type="term" value="F:symporter activity"/>
    <property type="evidence" value="ECO:0007669"/>
    <property type="project" value="UniProtKB-KW"/>
</dbReference>
<comment type="catalytic activity">
    <reaction evidence="17">
        <text>N-acetylneuraminate(in) + H(+)(in) = N-acetylneuraminate(out) + H(+)(out)</text>
        <dbReference type="Rhea" id="RHEA:28987"/>
        <dbReference type="ChEBI" id="CHEBI:15378"/>
        <dbReference type="ChEBI" id="CHEBI:35418"/>
    </reaction>
    <physiologicalReaction direction="right-to-left" evidence="17">
        <dbReference type="Rhea" id="RHEA:28989"/>
    </physiologicalReaction>
</comment>
<evidence type="ECO:0000256" key="3">
    <source>
        <dbReference type="ARBA" id="ARBA00004638"/>
    </source>
</evidence>
<dbReference type="SUPFAM" id="SSF103473">
    <property type="entry name" value="MFS general substrate transporter"/>
    <property type="match status" value="1"/>
</dbReference>
<evidence type="ECO:0000256" key="25">
    <source>
        <dbReference type="ARBA" id="ARBA00081925"/>
    </source>
</evidence>
<dbReference type="GO" id="GO:0046942">
    <property type="term" value="P:carboxylic acid transport"/>
    <property type="evidence" value="ECO:0007669"/>
    <property type="project" value="UniProtKB-ARBA"/>
</dbReference>
<dbReference type="OrthoDB" id="2985014at2759"/>
<evidence type="ECO:0000256" key="12">
    <source>
        <dbReference type="ARBA" id="ARBA00023180"/>
    </source>
</evidence>
<evidence type="ECO:0000313" key="29">
    <source>
        <dbReference type="EMBL" id="KAF6020910.1"/>
    </source>
</evidence>
<evidence type="ECO:0000256" key="2">
    <source>
        <dbReference type="ARBA" id="ARBA00004554"/>
    </source>
</evidence>
<dbReference type="EMBL" id="VXIV02003141">
    <property type="protein sequence ID" value="KAF6020910.1"/>
    <property type="molecule type" value="Genomic_DNA"/>
</dbReference>
<dbReference type="InterPro" id="IPR050382">
    <property type="entry name" value="MFS_Na/Anion_cotransporter"/>
</dbReference>
<keyword evidence="12" id="KW-0325">Glycoprotein</keyword>
<evidence type="ECO:0000256" key="1">
    <source>
        <dbReference type="ARBA" id="ARBA00004432"/>
    </source>
</evidence>
<feature type="transmembrane region" description="Helical" evidence="27">
    <location>
        <begin position="307"/>
        <end position="328"/>
    </location>
</feature>
<dbReference type="GO" id="GO:0016323">
    <property type="term" value="C:basolateral plasma membrane"/>
    <property type="evidence" value="ECO:0007669"/>
    <property type="project" value="UniProtKB-SubCell"/>
</dbReference>
<sequence>MAAEGPHWIKCARVHLSFLAFLGFVNVYMLRVNLSVAMVAMVTPTPPDSDYSGECTLPGNSTTSASTTTPSTGATYDWDRATQGLILGSFFYGYIVTQLPGGMLAATYGGKWLFGLGVLCTAVFTLLTPLAAKLGVPVLVATRILEGLGEGVTFPAMHGMWTVWAPPLERTKLVSFSFAGAQFGTIIGLPLSGWITDALGWPYIFYIFGGIAVLWFILWIVLVSNTPATNRFITTEEKDYIESEMSKISDGEPVTFRNTPWISIAKSPAVWAAACTHFCHNWGFYTLLTCLPTYMKDVLRFDLQKDALISSLPYIFMWLFIPSTGYAIDVAREKQILSTTAARKLVTFIGFLVPAACLTAIGFVGCNTTLAVALLCICGAFDGVSQTGFNINHLDIAPKYASILMGVTNTIATIPGFLGPQVVGWLTTNNSTSEQWRSVFYISAEIYVFGIIIYMLLGSGAIQPWATSQVLYEPVSTEDTNGDCDLLSTMDQPALRDSNSVPA</sequence>
<feature type="transmembrane region" description="Helical" evidence="27">
    <location>
        <begin position="12"/>
        <end position="30"/>
    </location>
</feature>
<gene>
    <name evidence="29" type="ORF">EB796_020825</name>
</gene>
<dbReference type="GO" id="GO:0006820">
    <property type="term" value="P:monoatomic anion transport"/>
    <property type="evidence" value="ECO:0007669"/>
    <property type="project" value="TreeGrafter"/>
</dbReference>
<feature type="compositionally biased region" description="Low complexity" evidence="26">
    <location>
        <begin position="58"/>
        <end position="71"/>
    </location>
</feature>
<evidence type="ECO:0000256" key="5">
    <source>
        <dbReference type="ARBA" id="ARBA00022448"/>
    </source>
</evidence>
<comment type="catalytic activity">
    <reaction evidence="19">
        <text>L-glutamate(out) = L-glutamate(in)</text>
        <dbReference type="Rhea" id="RHEA:66336"/>
        <dbReference type="ChEBI" id="CHEBI:29985"/>
    </reaction>
    <physiologicalReaction direction="left-to-right" evidence="19">
        <dbReference type="Rhea" id="RHEA:66337"/>
    </physiologicalReaction>
</comment>
<dbReference type="Proteomes" id="UP000593567">
    <property type="component" value="Unassembled WGS sequence"/>
</dbReference>
<dbReference type="Gene3D" id="1.20.1250.20">
    <property type="entry name" value="MFS general substrate transporter like domains"/>
    <property type="match status" value="2"/>
</dbReference>
<evidence type="ECO:0000256" key="8">
    <source>
        <dbReference type="ARBA" id="ARBA00022847"/>
    </source>
</evidence>
<feature type="region of interest" description="Disordered" evidence="26">
    <location>
        <begin position="51"/>
        <end position="71"/>
    </location>
</feature>
<evidence type="ECO:0000256" key="14">
    <source>
        <dbReference type="ARBA" id="ARBA00023329"/>
    </source>
</evidence>
<keyword evidence="30" id="KW-1185">Reference proteome</keyword>
<evidence type="ECO:0000256" key="10">
    <source>
        <dbReference type="ARBA" id="ARBA00023018"/>
    </source>
</evidence>
<feature type="transmembrane region" description="Helical" evidence="27">
    <location>
        <begin position="85"/>
        <end position="105"/>
    </location>
</feature>
<accession>A0A7J7J3Z4</accession>
<keyword evidence="10" id="KW-0770">Synapse</keyword>
<evidence type="ECO:0000256" key="20">
    <source>
        <dbReference type="ARBA" id="ARBA00051612"/>
    </source>
</evidence>
<evidence type="ECO:0000256" key="16">
    <source>
        <dbReference type="ARBA" id="ARBA00050554"/>
    </source>
</evidence>
<feature type="transmembrane region" description="Helical" evidence="27">
    <location>
        <begin position="203"/>
        <end position="222"/>
    </location>
</feature>
<feature type="transmembrane region" description="Helical" evidence="27">
    <location>
        <begin position="112"/>
        <end position="132"/>
    </location>
</feature>
<name>A0A7J7J3Z4_BUGNE</name>
<dbReference type="CDD" id="cd17318">
    <property type="entry name" value="MFS_SLC17"/>
    <property type="match status" value="1"/>
</dbReference>
<reference evidence="29" key="1">
    <citation type="submission" date="2020-06" db="EMBL/GenBank/DDBJ databases">
        <title>Draft genome of Bugula neritina, a colonial animal packing powerful symbionts and potential medicines.</title>
        <authorList>
            <person name="Rayko M."/>
        </authorList>
    </citation>
    <scope>NUCLEOTIDE SEQUENCE [LARGE SCALE GENOMIC DNA]</scope>
    <source>
        <strain evidence="29">Kwan_BN1</strain>
    </source>
</reference>
<evidence type="ECO:0000256" key="4">
    <source>
        <dbReference type="ARBA" id="ARBA00004656"/>
    </source>
</evidence>
<evidence type="ECO:0000259" key="28">
    <source>
        <dbReference type="PROSITE" id="PS50850"/>
    </source>
</evidence>
<dbReference type="InterPro" id="IPR036259">
    <property type="entry name" value="MFS_trans_sf"/>
</dbReference>
<comment type="function">
    <text evidence="21">Receptor for CM101, a polysaccharide produced by group B Streptococcus with antipathoangiogenic properties.</text>
</comment>
<keyword evidence="9 27" id="KW-1133">Transmembrane helix</keyword>
<comment type="subcellular location">
    <subcellularLocation>
        <location evidence="2">Basolateral cell membrane</location>
        <topology evidence="2">Multi-pass membrane protein</topology>
    </subcellularLocation>
    <subcellularLocation>
        <location evidence="3">Cytoplasmic vesicle</location>
        <location evidence="3">Secretory vesicle membrane</location>
        <topology evidence="3">Multi-pass membrane protein</topology>
    </subcellularLocation>
    <subcellularLocation>
        <location evidence="1">Cytoplasmic vesicle</location>
        <location evidence="1">Secretory vesicle</location>
        <location evidence="1">Synaptic vesicle membrane</location>
    </subcellularLocation>
    <subcellularLocation>
        <location evidence="4">Lysosome membrane</location>
    </subcellularLocation>
</comment>
<dbReference type="InterPro" id="IPR011701">
    <property type="entry name" value="MFS"/>
</dbReference>
<dbReference type="PANTHER" id="PTHR11662">
    <property type="entry name" value="SOLUTE CARRIER FAMILY 17"/>
    <property type="match status" value="1"/>
</dbReference>
<dbReference type="GO" id="GO:0005765">
    <property type="term" value="C:lysosomal membrane"/>
    <property type="evidence" value="ECO:0007669"/>
    <property type="project" value="UniProtKB-SubCell"/>
</dbReference>
<organism evidence="29 30">
    <name type="scientific">Bugula neritina</name>
    <name type="common">Brown bryozoan</name>
    <name type="synonym">Sertularia neritina</name>
    <dbReference type="NCBI Taxonomy" id="10212"/>
    <lineage>
        <taxon>Eukaryota</taxon>
        <taxon>Metazoa</taxon>
        <taxon>Spiralia</taxon>
        <taxon>Lophotrochozoa</taxon>
        <taxon>Bryozoa</taxon>
        <taxon>Gymnolaemata</taxon>
        <taxon>Cheilostomatida</taxon>
        <taxon>Flustrina</taxon>
        <taxon>Buguloidea</taxon>
        <taxon>Bugulidae</taxon>
        <taxon>Bugula</taxon>
    </lineage>
</organism>
<feature type="transmembrane region" description="Helical" evidence="27">
    <location>
        <begin position="348"/>
        <end position="381"/>
    </location>
</feature>
<proteinExistence type="predicted"/>
<keyword evidence="8" id="KW-0769">Symport</keyword>
<comment type="catalytic activity">
    <reaction evidence="20">
        <text>D-glucuronate(out) + H(+)(out) = D-glucuronate(in) + H(+)(in)</text>
        <dbReference type="Rhea" id="RHEA:72591"/>
        <dbReference type="ChEBI" id="CHEBI:15378"/>
        <dbReference type="ChEBI" id="CHEBI:58720"/>
    </reaction>
    <physiologicalReaction direction="left-to-right" evidence="20">
        <dbReference type="Rhea" id="RHEA:72592"/>
    </physiologicalReaction>
</comment>
<feature type="transmembrane region" description="Helical" evidence="27">
    <location>
        <begin position="438"/>
        <end position="457"/>
    </location>
</feature>
<evidence type="ECO:0000256" key="15">
    <source>
        <dbReference type="ARBA" id="ARBA00050101"/>
    </source>
</evidence>
<dbReference type="GO" id="GO:0030672">
    <property type="term" value="C:synaptic vesicle membrane"/>
    <property type="evidence" value="ECO:0007669"/>
    <property type="project" value="UniProtKB-SubCell"/>
</dbReference>
<protein>
    <recommendedName>
        <fullName evidence="22">Sialin</fullName>
    </recommendedName>
    <alternativeName>
        <fullName evidence="25">H(+)/nitrate cotransporter</fullName>
    </alternativeName>
    <alternativeName>
        <fullName evidence="23">H(+)/sialic acid cotransporter</fullName>
    </alternativeName>
    <alternativeName>
        <fullName evidence="24">Vesicular excitatory amino acid transporter</fullName>
    </alternativeName>
</protein>
<evidence type="ECO:0000313" key="30">
    <source>
        <dbReference type="Proteomes" id="UP000593567"/>
    </source>
</evidence>
<evidence type="ECO:0000256" key="22">
    <source>
        <dbReference type="ARBA" id="ARBA00069713"/>
    </source>
</evidence>